<reference evidence="2" key="1">
    <citation type="submission" date="2017-09" db="EMBL/GenBank/DDBJ databases">
        <title>Depth-based differentiation of microbial function through sediment-hosted aquifers and enrichment of novel symbionts in the deep terrestrial subsurface.</title>
        <authorList>
            <person name="Probst A.J."/>
            <person name="Ladd B."/>
            <person name="Jarett J.K."/>
            <person name="Geller-Mcgrath D.E."/>
            <person name="Sieber C.M.K."/>
            <person name="Emerson J.B."/>
            <person name="Anantharaman K."/>
            <person name="Thomas B.C."/>
            <person name="Malmstrom R."/>
            <person name="Stieglmeier M."/>
            <person name="Klingl A."/>
            <person name="Woyke T."/>
            <person name="Ryan C.M."/>
            <person name="Banfield J.F."/>
        </authorList>
    </citation>
    <scope>NUCLEOTIDE SEQUENCE [LARGE SCALE GENOMIC DNA]</scope>
</reference>
<evidence type="ECO:0008006" key="3">
    <source>
        <dbReference type="Google" id="ProtNLM"/>
    </source>
</evidence>
<evidence type="ECO:0000313" key="1">
    <source>
        <dbReference type="EMBL" id="PJE62395.1"/>
    </source>
</evidence>
<accession>A0A2M8KR64</accession>
<dbReference type="Gene3D" id="3.40.50.300">
    <property type="entry name" value="P-loop containing nucleotide triphosphate hydrolases"/>
    <property type="match status" value="1"/>
</dbReference>
<proteinExistence type="predicted"/>
<gene>
    <name evidence="1" type="ORF">COU88_05250</name>
</gene>
<dbReference type="Pfam" id="PF13671">
    <property type="entry name" value="AAA_33"/>
    <property type="match status" value="1"/>
</dbReference>
<name>A0A2M8KR64_9BACT</name>
<sequence>MLIIVNGFSCTGKTVLADRLSKKLNLPLFSVDSLKEMIMDSLEGVLSVDALFHKYSQFSYNFIYSIAEKLIEVGYSTIIESSFHNNETNILRINSLHDTYGIPVKQIFLYGNKEVVWDRIQKRKKERHSGHTDLTMTYENFLYKMESSKKSPLDIKGELLKVDTTYFEKIDLEKIIEFSKS</sequence>
<evidence type="ECO:0000313" key="2">
    <source>
        <dbReference type="Proteomes" id="UP000229554"/>
    </source>
</evidence>
<organism evidence="1 2">
    <name type="scientific">Candidatus Roizmanbacteria bacterium CG10_big_fil_rev_8_21_14_0_10_39_6</name>
    <dbReference type="NCBI Taxonomy" id="1974853"/>
    <lineage>
        <taxon>Bacteria</taxon>
        <taxon>Candidatus Roizmaniibacteriota</taxon>
    </lineage>
</organism>
<dbReference type="InterPro" id="IPR027417">
    <property type="entry name" value="P-loop_NTPase"/>
</dbReference>
<dbReference type="PANTHER" id="PTHR37807:SF3">
    <property type="entry name" value="OS07G0160300 PROTEIN"/>
    <property type="match status" value="1"/>
</dbReference>
<dbReference type="PANTHER" id="PTHR37807">
    <property type="entry name" value="OS07G0160300 PROTEIN"/>
    <property type="match status" value="1"/>
</dbReference>
<dbReference type="Proteomes" id="UP000229554">
    <property type="component" value="Unassembled WGS sequence"/>
</dbReference>
<protein>
    <recommendedName>
        <fullName evidence="3">ATP-binding protein</fullName>
    </recommendedName>
</protein>
<comment type="caution">
    <text evidence="1">The sequence shown here is derived from an EMBL/GenBank/DDBJ whole genome shotgun (WGS) entry which is preliminary data.</text>
</comment>
<dbReference type="AlphaFoldDB" id="A0A2M8KR64"/>
<dbReference type="EMBL" id="PFED01000212">
    <property type="protein sequence ID" value="PJE62395.1"/>
    <property type="molecule type" value="Genomic_DNA"/>
</dbReference>
<dbReference type="SUPFAM" id="SSF52540">
    <property type="entry name" value="P-loop containing nucleoside triphosphate hydrolases"/>
    <property type="match status" value="1"/>
</dbReference>